<dbReference type="AlphaFoldDB" id="A0A8J3T0G2"/>
<evidence type="ECO:0000313" key="3">
    <source>
        <dbReference type="EMBL" id="GII04034.1"/>
    </source>
</evidence>
<accession>A0A8J3T0G2</accession>
<dbReference type="RefSeq" id="WP_203878306.1">
    <property type="nucleotide sequence ID" value="NZ_BOOK01000046.1"/>
</dbReference>
<keyword evidence="4" id="KW-1185">Reference proteome</keyword>
<dbReference type="Proteomes" id="UP000634476">
    <property type="component" value="Unassembled WGS sequence"/>
</dbReference>
<comment type="caution">
    <text evidence="3">The sequence shown here is derived from an EMBL/GenBank/DDBJ whole genome shotgun (WGS) entry which is preliminary data.</text>
</comment>
<feature type="transmembrane region" description="Helical" evidence="2">
    <location>
        <begin position="127"/>
        <end position="144"/>
    </location>
</feature>
<keyword evidence="2" id="KW-0472">Membrane</keyword>
<sequence length="547" mass="58150">MTRIRAAAGRYRFGRAAAVVVALYLTAAAVAVVLAAVSGDLSALSTAATARVWITSEQAGRPGPVLIGMCGLNAWMLWQVLRGPALPRAGGSPSGVVWLRRLLYVNVAGDLVLRELLDEVSDTAEDVASALVWAATVILLTRVVSGVSAGFRAIALALGLIGVLAPLPMSLIDGTDLQTVSLLGLASFGWTVMILIAQRRDGRWSDATVDIGRIALIAPLLFPLLNLASQSEWLFFDGAGLLMSALGVFGTVWLARTAHELAGPAGTPAPRPDGRPAPQPTPGRGPWLFVAVALVLPLVVIDAEDGALLRVAGAGERCREQVRSHGGPADASELDTALESPCPDVIARRAEEAREQARREREEEREWAAWKAGANARCADPWPRLRAGRQGTAAYLLSEGGGYAVHDDRDGTEGPDGDIFEAVRDGFIDAAGSSAAITTHGENAPMCLTVKAFDAAPPLRLKGWDRVVEVGLLSRSGRLVVPSYREYEDGGAIGPLPHLAVDGPGRYRVRVYARAFERDEDDPDAPVEEHLIVVYPGRSAEKVVHRR</sequence>
<protein>
    <submittedName>
        <fullName evidence="3">Uncharacterized protein</fullName>
    </submittedName>
</protein>
<dbReference type="EMBL" id="BOOK01000046">
    <property type="protein sequence ID" value="GII04034.1"/>
    <property type="molecule type" value="Genomic_DNA"/>
</dbReference>
<feature type="transmembrane region" description="Helical" evidence="2">
    <location>
        <begin position="234"/>
        <end position="255"/>
    </location>
</feature>
<feature type="transmembrane region" description="Helical" evidence="2">
    <location>
        <begin position="151"/>
        <end position="171"/>
    </location>
</feature>
<feature type="compositionally biased region" description="Pro residues" evidence="1">
    <location>
        <begin position="267"/>
        <end position="282"/>
    </location>
</feature>
<organism evidence="3 4">
    <name type="scientific">Planobispora takensis</name>
    <dbReference type="NCBI Taxonomy" id="1367882"/>
    <lineage>
        <taxon>Bacteria</taxon>
        <taxon>Bacillati</taxon>
        <taxon>Actinomycetota</taxon>
        <taxon>Actinomycetes</taxon>
        <taxon>Streptosporangiales</taxon>
        <taxon>Streptosporangiaceae</taxon>
        <taxon>Planobispora</taxon>
    </lineage>
</organism>
<evidence type="ECO:0000256" key="1">
    <source>
        <dbReference type="SAM" id="MobiDB-lite"/>
    </source>
</evidence>
<proteinExistence type="predicted"/>
<name>A0A8J3T0G2_9ACTN</name>
<evidence type="ECO:0000313" key="4">
    <source>
        <dbReference type="Proteomes" id="UP000634476"/>
    </source>
</evidence>
<feature type="region of interest" description="Disordered" evidence="1">
    <location>
        <begin position="263"/>
        <end position="282"/>
    </location>
</feature>
<feature type="transmembrane region" description="Helical" evidence="2">
    <location>
        <begin position="177"/>
        <end position="197"/>
    </location>
</feature>
<reference evidence="3" key="1">
    <citation type="submission" date="2021-01" db="EMBL/GenBank/DDBJ databases">
        <title>Whole genome shotgun sequence of Planobispora takensis NBRC 109077.</title>
        <authorList>
            <person name="Komaki H."/>
            <person name="Tamura T."/>
        </authorList>
    </citation>
    <scope>NUCLEOTIDE SEQUENCE</scope>
    <source>
        <strain evidence="3">NBRC 109077</strain>
    </source>
</reference>
<keyword evidence="2" id="KW-0812">Transmembrane</keyword>
<evidence type="ECO:0000256" key="2">
    <source>
        <dbReference type="SAM" id="Phobius"/>
    </source>
</evidence>
<gene>
    <name evidence="3" type="ORF">Pta02_60420</name>
</gene>
<feature type="transmembrane region" description="Helical" evidence="2">
    <location>
        <begin position="209"/>
        <end position="228"/>
    </location>
</feature>
<keyword evidence="2" id="KW-1133">Transmembrane helix</keyword>